<dbReference type="PROSITE" id="PS50893">
    <property type="entry name" value="ABC_TRANSPORTER_2"/>
    <property type="match status" value="1"/>
</dbReference>
<dbReference type="Pfam" id="PF09383">
    <property type="entry name" value="NIL"/>
    <property type="match status" value="1"/>
</dbReference>
<evidence type="ECO:0000256" key="1">
    <source>
        <dbReference type="ARBA" id="ARBA00022448"/>
    </source>
</evidence>
<dbReference type="SUPFAM" id="SSF55021">
    <property type="entry name" value="ACT-like"/>
    <property type="match status" value="1"/>
</dbReference>
<dbReference type="SMART" id="SM00930">
    <property type="entry name" value="NIL"/>
    <property type="match status" value="1"/>
</dbReference>
<dbReference type="SUPFAM" id="SSF52540">
    <property type="entry name" value="P-loop containing nucleoside triphosphate hydrolases"/>
    <property type="match status" value="1"/>
</dbReference>
<dbReference type="InterPro" id="IPR018449">
    <property type="entry name" value="NIL_domain"/>
</dbReference>
<dbReference type="EMBL" id="WITJ01000002">
    <property type="protein sequence ID" value="MQW38699.1"/>
    <property type="molecule type" value="Genomic_DNA"/>
</dbReference>
<dbReference type="PANTHER" id="PTHR43166">
    <property type="entry name" value="AMINO ACID IMPORT ATP-BINDING PROTEIN"/>
    <property type="match status" value="1"/>
</dbReference>
<dbReference type="GO" id="GO:0005524">
    <property type="term" value="F:ATP binding"/>
    <property type="evidence" value="ECO:0007669"/>
    <property type="project" value="UniProtKB-KW"/>
</dbReference>
<gene>
    <name evidence="9" type="ORF">GHI93_01875</name>
</gene>
<dbReference type="Gene3D" id="3.40.50.300">
    <property type="entry name" value="P-loop containing nucleotide triphosphate hydrolases"/>
    <property type="match status" value="1"/>
</dbReference>
<organism evidence="9 10">
    <name type="scientific">Lactococcus hircilactis</name>
    <dbReference type="NCBI Taxonomy" id="1494462"/>
    <lineage>
        <taxon>Bacteria</taxon>
        <taxon>Bacillati</taxon>
        <taxon>Bacillota</taxon>
        <taxon>Bacilli</taxon>
        <taxon>Lactobacillales</taxon>
        <taxon>Streptococcaceae</taxon>
        <taxon>Lactococcus</taxon>
    </lineage>
</organism>
<dbReference type="PANTHER" id="PTHR43166:SF30">
    <property type="entry name" value="METHIONINE IMPORT ATP-BINDING PROTEIN METN"/>
    <property type="match status" value="1"/>
</dbReference>
<sequence length="390" mass="43176">MTNIIELNNISVVFPRKAEKIKGNVQHTPTNASDDQKTTGLAAVSSATLHVEKGDIFGVIGYSGAGKSTLVRTINLLQKPTTGQIVINGTPVFDSENPVKLSGVQLRNFRQKIGMIFQHFNLLSEKTVFNNVVFALQHTQQKDEKTGKIRYLTSAEKKEKVEHLLELVELTELAQKYPAQLSGGQKQRVAIARALANDPEILISDEGTSALDPKTTNQILDLLKDLHDRLGLTIVLITHEMQVVKEIANKVAVMQNGEIIEKNSLIDIFADPKAPLTKQFIETTSSVNRFIAGLSKTKILQNLASDEELIHLDYATSALEDPVISDITKKFDVTTNIFYGNVELLQQQPFGSLVFTLKGSTEQRLAAKRYFEEKQLKFNVLGPINEGGLK</sequence>
<dbReference type="OrthoDB" id="9802264at2"/>
<dbReference type="InterPro" id="IPR003593">
    <property type="entry name" value="AAA+_ATPase"/>
</dbReference>
<proteinExistence type="predicted"/>
<keyword evidence="3" id="KW-0547">Nucleotide-binding</keyword>
<evidence type="ECO:0000256" key="4">
    <source>
        <dbReference type="ARBA" id="ARBA00022840"/>
    </source>
</evidence>
<evidence type="ECO:0000256" key="5">
    <source>
        <dbReference type="ARBA" id="ARBA00022967"/>
    </source>
</evidence>
<dbReference type="InterPro" id="IPR045865">
    <property type="entry name" value="ACT-like_dom_sf"/>
</dbReference>
<dbReference type="InterPro" id="IPR003439">
    <property type="entry name" value="ABC_transporter-like_ATP-bd"/>
</dbReference>
<dbReference type="RefSeq" id="WP_153495074.1">
    <property type="nucleotide sequence ID" value="NZ_CAXYUY010000009.1"/>
</dbReference>
<keyword evidence="4 9" id="KW-0067">ATP-binding</keyword>
<evidence type="ECO:0000256" key="6">
    <source>
        <dbReference type="ARBA" id="ARBA00022970"/>
    </source>
</evidence>
<keyword evidence="10" id="KW-1185">Reference proteome</keyword>
<dbReference type="PROSITE" id="PS00211">
    <property type="entry name" value="ABC_TRANSPORTER_1"/>
    <property type="match status" value="1"/>
</dbReference>
<dbReference type="SMART" id="SM00382">
    <property type="entry name" value="AAA"/>
    <property type="match status" value="1"/>
</dbReference>
<evidence type="ECO:0000256" key="2">
    <source>
        <dbReference type="ARBA" id="ARBA00022475"/>
    </source>
</evidence>
<dbReference type="InterPro" id="IPR027417">
    <property type="entry name" value="P-loop_NTPase"/>
</dbReference>
<keyword evidence="2" id="KW-1003">Cell membrane</keyword>
<evidence type="ECO:0000259" key="8">
    <source>
        <dbReference type="PROSITE" id="PS50893"/>
    </source>
</evidence>
<protein>
    <submittedName>
        <fullName evidence="9">ATP-binding cassette domain-containing protein</fullName>
    </submittedName>
</protein>
<evidence type="ECO:0000313" key="9">
    <source>
        <dbReference type="EMBL" id="MQW38699.1"/>
    </source>
</evidence>
<accession>A0A7X1Z6T5</accession>
<keyword evidence="5" id="KW-1278">Translocase</keyword>
<keyword evidence="6" id="KW-0029">Amino-acid transport</keyword>
<evidence type="ECO:0000256" key="3">
    <source>
        <dbReference type="ARBA" id="ARBA00022741"/>
    </source>
</evidence>
<keyword evidence="1" id="KW-0813">Transport</keyword>
<dbReference type="Pfam" id="PF00005">
    <property type="entry name" value="ABC_tran"/>
    <property type="match status" value="1"/>
</dbReference>
<dbReference type="Gene3D" id="3.30.70.260">
    <property type="match status" value="1"/>
</dbReference>
<evidence type="ECO:0000313" key="10">
    <source>
        <dbReference type="Proteomes" id="UP000439550"/>
    </source>
</evidence>
<evidence type="ECO:0000256" key="7">
    <source>
        <dbReference type="ARBA" id="ARBA00023136"/>
    </source>
</evidence>
<dbReference type="InterPro" id="IPR017871">
    <property type="entry name" value="ABC_transporter-like_CS"/>
</dbReference>
<keyword evidence="7" id="KW-0472">Membrane</keyword>
<dbReference type="InterPro" id="IPR050086">
    <property type="entry name" value="MetN_ABC_transporter-like"/>
</dbReference>
<dbReference type="GO" id="GO:0016887">
    <property type="term" value="F:ATP hydrolysis activity"/>
    <property type="evidence" value="ECO:0007669"/>
    <property type="project" value="InterPro"/>
</dbReference>
<reference evidence="9 10" key="1">
    <citation type="submission" date="2019-10" db="EMBL/GenBank/DDBJ databases">
        <authorList>
            <person name="Dong K."/>
        </authorList>
    </citation>
    <scope>NUCLEOTIDE SEQUENCE [LARGE SCALE GENOMIC DNA]</scope>
    <source>
        <strain evidence="9 10">DSM 28960</strain>
    </source>
</reference>
<feature type="domain" description="ABC transporter" evidence="8">
    <location>
        <begin position="5"/>
        <end position="281"/>
    </location>
</feature>
<dbReference type="AlphaFoldDB" id="A0A7X1Z6T5"/>
<dbReference type="GO" id="GO:0006865">
    <property type="term" value="P:amino acid transport"/>
    <property type="evidence" value="ECO:0007669"/>
    <property type="project" value="UniProtKB-KW"/>
</dbReference>
<name>A0A7X1Z6T5_9LACT</name>
<dbReference type="Proteomes" id="UP000439550">
    <property type="component" value="Unassembled WGS sequence"/>
</dbReference>
<comment type="caution">
    <text evidence="9">The sequence shown here is derived from an EMBL/GenBank/DDBJ whole genome shotgun (WGS) entry which is preliminary data.</text>
</comment>